<dbReference type="AlphaFoldDB" id="A0A9P5CP32"/>
<feature type="signal peptide" evidence="1">
    <location>
        <begin position="1"/>
        <end position="20"/>
    </location>
</feature>
<reference evidence="2" key="1">
    <citation type="journal article" date="2020" name="Phytopathology">
        <title>Genome sequence of the chestnut blight fungus Cryphonectria parasitica EP155: A fundamental resource for an archetypical invasive plant pathogen.</title>
        <authorList>
            <person name="Crouch J.A."/>
            <person name="Dawe A."/>
            <person name="Aerts A."/>
            <person name="Barry K."/>
            <person name="Churchill A.C.L."/>
            <person name="Grimwood J."/>
            <person name="Hillman B."/>
            <person name="Milgroom M.G."/>
            <person name="Pangilinan J."/>
            <person name="Smith M."/>
            <person name="Salamov A."/>
            <person name="Schmutz J."/>
            <person name="Yadav J."/>
            <person name="Grigoriev I.V."/>
            <person name="Nuss D."/>
        </authorList>
    </citation>
    <scope>NUCLEOTIDE SEQUENCE</scope>
    <source>
        <strain evidence="2">EP155</strain>
    </source>
</reference>
<feature type="chain" id="PRO_5040331355" evidence="1">
    <location>
        <begin position="21"/>
        <end position="130"/>
    </location>
</feature>
<evidence type="ECO:0000313" key="3">
    <source>
        <dbReference type="Proteomes" id="UP000803844"/>
    </source>
</evidence>
<dbReference type="RefSeq" id="XP_040776714.1">
    <property type="nucleotide sequence ID" value="XM_040923338.1"/>
</dbReference>
<comment type="caution">
    <text evidence="2">The sequence shown here is derived from an EMBL/GenBank/DDBJ whole genome shotgun (WGS) entry which is preliminary data.</text>
</comment>
<evidence type="ECO:0000313" key="2">
    <source>
        <dbReference type="EMBL" id="KAF3765753.1"/>
    </source>
</evidence>
<dbReference type="EMBL" id="MU032347">
    <property type="protein sequence ID" value="KAF3765753.1"/>
    <property type="molecule type" value="Genomic_DNA"/>
</dbReference>
<organism evidence="2 3">
    <name type="scientific">Cryphonectria parasitica (strain ATCC 38755 / EP155)</name>
    <dbReference type="NCBI Taxonomy" id="660469"/>
    <lineage>
        <taxon>Eukaryota</taxon>
        <taxon>Fungi</taxon>
        <taxon>Dikarya</taxon>
        <taxon>Ascomycota</taxon>
        <taxon>Pezizomycotina</taxon>
        <taxon>Sordariomycetes</taxon>
        <taxon>Sordariomycetidae</taxon>
        <taxon>Diaporthales</taxon>
        <taxon>Cryphonectriaceae</taxon>
        <taxon>Cryphonectria-Endothia species complex</taxon>
        <taxon>Cryphonectria</taxon>
    </lineage>
</organism>
<accession>A0A9P5CP32</accession>
<keyword evidence="3" id="KW-1185">Reference proteome</keyword>
<keyword evidence="1" id="KW-0732">Signal</keyword>
<sequence length="130" mass="12974">MRFPHLVAATLTGVPGLVSADPSSSSSCTTTTSTLTSSSTVSVTLPNTNNPWSSSISTANFTITDTVTTYSTTSTPLVIITGGNSTFSVSPTSTTPATVSSNVAAAGEGLAGDSSMLGLVVFFALSLCLL</sequence>
<protein>
    <submittedName>
        <fullName evidence="2">Uncharacterized protein</fullName>
    </submittedName>
</protein>
<dbReference type="Proteomes" id="UP000803844">
    <property type="component" value="Unassembled WGS sequence"/>
</dbReference>
<proteinExistence type="predicted"/>
<evidence type="ECO:0000256" key="1">
    <source>
        <dbReference type="SAM" id="SignalP"/>
    </source>
</evidence>
<gene>
    <name evidence="2" type="ORF">M406DRAFT_356042</name>
</gene>
<dbReference type="GeneID" id="63840467"/>
<name>A0A9P5CP32_CRYP1</name>